<feature type="transmembrane region" description="Helical" evidence="1">
    <location>
        <begin position="157"/>
        <end position="177"/>
    </location>
</feature>
<dbReference type="Proteomes" id="UP000321363">
    <property type="component" value="Unassembled WGS sequence"/>
</dbReference>
<reference evidence="2 3" key="1">
    <citation type="journal article" date="2005" name="Int. J. Syst. Evol. Microbiol.">
        <title>Bacillus litoralis sp. nov., isolated from a tidal flat of the Yellow Sea in Korea.</title>
        <authorList>
            <person name="Yoon J.H."/>
            <person name="Oh T.K."/>
        </authorList>
    </citation>
    <scope>NUCLEOTIDE SEQUENCE [LARGE SCALE GENOMIC DNA]</scope>
    <source>
        <strain evidence="2 3">SW-211</strain>
    </source>
</reference>
<sequence>MHIPSFNELQKLSDKLNQKSYVHWLEDDLFAVTWWVLLLATVIPYFIWWRLVDKKRLLEITIFGLFSAISASFLDLIGTTLGLWGYPDKLIPVLPPLLPADLVVIPICSMFIYQYSKSWFSYIWRYVILSFILSYIIEVSFEQFDMYTKLKWWTHTYSFLGLCLYGISLRFFINFVLRNRHS</sequence>
<dbReference type="RefSeq" id="WP_146948247.1">
    <property type="nucleotide sequence ID" value="NZ_VOQF01000005.1"/>
</dbReference>
<gene>
    <name evidence="2" type="ORF">FS935_10380</name>
</gene>
<feature type="transmembrane region" description="Helical" evidence="1">
    <location>
        <begin position="60"/>
        <end position="84"/>
    </location>
</feature>
<keyword evidence="3" id="KW-1185">Reference proteome</keyword>
<keyword evidence="1" id="KW-0472">Membrane</keyword>
<keyword evidence="1" id="KW-1133">Transmembrane helix</keyword>
<feature type="transmembrane region" description="Helical" evidence="1">
    <location>
        <begin position="29"/>
        <end position="48"/>
    </location>
</feature>
<dbReference type="NCBIfam" id="NF041644">
    <property type="entry name" value="CBO0543_fam"/>
    <property type="match status" value="1"/>
</dbReference>
<dbReference type="EMBL" id="VOQF01000005">
    <property type="protein sequence ID" value="TXC91292.1"/>
    <property type="molecule type" value="Genomic_DNA"/>
</dbReference>
<protein>
    <submittedName>
        <fullName evidence="2">Uncharacterized protein</fullName>
    </submittedName>
</protein>
<dbReference type="InterPro" id="IPR048147">
    <property type="entry name" value="CBO0543-like"/>
</dbReference>
<comment type="caution">
    <text evidence="2">The sequence shown here is derived from an EMBL/GenBank/DDBJ whole genome shotgun (WGS) entry which is preliminary data.</text>
</comment>
<evidence type="ECO:0000313" key="3">
    <source>
        <dbReference type="Proteomes" id="UP000321363"/>
    </source>
</evidence>
<accession>A0A5C6W4H1</accession>
<keyword evidence="1" id="KW-0812">Transmembrane</keyword>
<evidence type="ECO:0000313" key="2">
    <source>
        <dbReference type="EMBL" id="TXC91292.1"/>
    </source>
</evidence>
<name>A0A5C6W4H1_9BACI</name>
<evidence type="ECO:0000256" key="1">
    <source>
        <dbReference type="SAM" id="Phobius"/>
    </source>
</evidence>
<proteinExistence type="predicted"/>
<feature type="transmembrane region" description="Helical" evidence="1">
    <location>
        <begin position="119"/>
        <end position="137"/>
    </location>
</feature>
<feature type="transmembrane region" description="Helical" evidence="1">
    <location>
        <begin position="90"/>
        <end position="112"/>
    </location>
</feature>
<dbReference type="AlphaFoldDB" id="A0A5C6W4H1"/>
<organism evidence="2 3">
    <name type="scientific">Metabacillus litoralis</name>
    <dbReference type="NCBI Taxonomy" id="152268"/>
    <lineage>
        <taxon>Bacteria</taxon>
        <taxon>Bacillati</taxon>
        <taxon>Bacillota</taxon>
        <taxon>Bacilli</taxon>
        <taxon>Bacillales</taxon>
        <taxon>Bacillaceae</taxon>
        <taxon>Metabacillus</taxon>
    </lineage>
</organism>
<dbReference type="OrthoDB" id="1679483at2"/>